<organism evidence="1 2">
    <name type="scientific">Bifidobacterium samirii</name>
    <dbReference type="NCBI Taxonomy" id="2306974"/>
    <lineage>
        <taxon>Bacteria</taxon>
        <taxon>Bacillati</taxon>
        <taxon>Actinomycetota</taxon>
        <taxon>Actinomycetes</taxon>
        <taxon>Bifidobacteriales</taxon>
        <taxon>Bifidobacteriaceae</taxon>
        <taxon>Bifidobacterium</taxon>
    </lineage>
</organism>
<dbReference type="InterPro" id="IPR010179">
    <property type="entry name" value="CRISPR-assoc_prot_Cse3"/>
</dbReference>
<dbReference type="NCBIfam" id="TIGR01907">
    <property type="entry name" value="casE_Cse3"/>
    <property type="match status" value="1"/>
</dbReference>
<protein>
    <submittedName>
        <fullName evidence="1">CRISPR-associated protein, Cse3 family</fullName>
    </submittedName>
</protein>
<dbReference type="OrthoDB" id="9795689at2"/>
<accession>A0A430FW51</accession>
<dbReference type="Gene3D" id="3.30.70.1200">
    <property type="entry name" value="Crispr-associated protein, domain 1"/>
    <property type="match status" value="1"/>
</dbReference>
<gene>
    <name evidence="1" type="ORF">D2E24_0533</name>
</gene>
<reference evidence="1 2" key="1">
    <citation type="submission" date="2018-09" db="EMBL/GenBank/DDBJ databases">
        <title>Characterization of the phylogenetic diversity of five novel species belonging to the genus Bifidobacterium.</title>
        <authorList>
            <person name="Lugli G.A."/>
            <person name="Duranti S."/>
            <person name="Milani C."/>
        </authorList>
    </citation>
    <scope>NUCLEOTIDE SEQUENCE [LARGE SCALE GENOMIC DNA]</scope>
    <source>
        <strain evidence="1 2">2033B</strain>
    </source>
</reference>
<dbReference type="Gene3D" id="3.30.70.1210">
    <property type="entry name" value="Crispr-associated protein, domain 2"/>
    <property type="match status" value="1"/>
</dbReference>
<dbReference type="EMBL" id="QXGK01000003">
    <property type="protein sequence ID" value="RSX58173.1"/>
    <property type="molecule type" value="Genomic_DNA"/>
</dbReference>
<keyword evidence="2" id="KW-1185">Reference proteome</keyword>
<evidence type="ECO:0000313" key="1">
    <source>
        <dbReference type="EMBL" id="RSX58173.1"/>
    </source>
</evidence>
<dbReference type="AlphaFoldDB" id="A0A430FW51"/>
<sequence length="238" mass="26580">MFISRMPLNTARISAQQLVASPYRMHAAVEGAFPPGSIRDGEDGRILWRLDSLDQGHGLWLYVVSPEAPDFTHIIEQAGWPTHMEWESKDYGPLLSRIAVGQCWNFRLKANPVRVAWENNGKYSQMGDDRIVGKLQGHVSVHYQTEWLLKRCEKHGFTILPDDSGAPSMVVKQRHQERFGRGGKTVTLTTAVYEGRLQVTDADKFRHVLCHGLGRAKGFGCGLLTVAPIIHGTDGGHE</sequence>
<dbReference type="Proteomes" id="UP000287470">
    <property type="component" value="Unassembled WGS sequence"/>
</dbReference>
<proteinExistence type="predicted"/>
<dbReference type="CDD" id="cd09727">
    <property type="entry name" value="Cas6_I-E"/>
    <property type="match status" value="1"/>
</dbReference>
<dbReference type="SMART" id="SM01101">
    <property type="entry name" value="CRISPR_assoc"/>
    <property type="match status" value="1"/>
</dbReference>
<evidence type="ECO:0000313" key="2">
    <source>
        <dbReference type="Proteomes" id="UP000287470"/>
    </source>
</evidence>
<name>A0A430FW51_9BIFI</name>
<dbReference type="SUPFAM" id="SSF117987">
    <property type="entry name" value="CRISPR-associated protein"/>
    <property type="match status" value="2"/>
</dbReference>
<dbReference type="Pfam" id="PF08798">
    <property type="entry name" value="CRISPR_assoc"/>
    <property type="match status" value="1"/>
</dbReference>
<comment type="caution">
    <text evidence="1">The sequence shown here is derived from an EMBL/GenBank/DDBJ whole genome shotgun (WGS) entry which is preliminary data.</text>
</comment>